<evidence type="ECO:0000313" key="8">
    <source>
        <dbReference type="Proteomes" id="UP000270299"/>
    </source>
</evidence>
<sequence length="368" mass="39292">MRILSVVTLITPNGDYGGPVRVALNQAKALIARGHDVTVAGAHRGFPGAAPDELDGVPTALFPGRTIIPRVGFAGLASPGLDRWLRRNIGTFDIVHIHAARDFVTLPAARLARRAGVPFVLQTHGMIDPSSNPLARPLDAFLTRPLLGAAKRVFYLTPEEKRGLLSVGGSDLPLQELSNGVPTPASTFARPESTEVLYLARLAPRKRPMVFVETANRLAAEHPEVRFTLVGPDEGEGPSVARAVSQARSGLLTWEGPLAPEETGRRMSSASIYVLPSVDEPFPMSVLEAMAHALPVVITESCGLAPIVTRAACGIVTDESQEAIDEAVRRLLSDPTSAREMGERGARTTREELSMPAVAEALETVYSS</sequence>
<dbReference type="EMBL" id="RCUV01000019">
    <property type="protein sequence ID" value="RLP68678.1"/>
    <property type="molecule type" value="Genomic_DNA"/>
</dbReference>
<evidence type="ECO:0000256" key="3">
    <source>
        <dbReference type="ARBA" id="ARBA00022679"/>
    </source>
</evidence>
<dbReference type="SUPFAM" id="SSF53756">
    <property type="entry name" value="UDP-Glycosyltransferase/glycogen phosphorylase"/>
    <property type="match status" value="1"/>
</dbReference>
<keyword evidence="3 7" id="KW-0808">Transferase</keyword>
<proteinExistence type="predicted"/>
<dbReference type="OrthoDB" id="4316343at2"/>
<dbReference type="InterPro" id="IPR050194">
    <property type="entry name" value="Glycosyltransferase_grp1"/>
</dbReference>
<evidence type="ECO:0000256" key="2">
    <source>
        <dbReference type="ARBA" id="ARBA00022676"/>
    </source>
</evidence>
<dbReference type="GO" id="GO:1901137">
    <property type="term" value="P:carbohydrate derivative biosynthetic process"/>
    <property type="evidence" value="ECO:0007669"/>
    <property type="project" value="UniProtKB-ARBA"/>
</dbReference>
<protein>
    <recommendedName>
        <fullName evidence="1">D-inositol 3-phosphate glycosyltransferase</fullName>
    </recommendedName>
</protein>
<reference evidence="7 8" key="1">
    <citation type="submission" date="2018-10" db="EMBL/GenBank/DDBJ databases">
        <authorList>
            <person name="Li J."/>
        </authorList>
    </citation>
    <scope>NUCLEOTIDE SEQUENCE [LARGE SCALE GENOMIC DNA]</scope>
    <source>
        <strain evidence="7 8">CCTCC AB209002</strain>
    </source>
</reference>
<dbReference type="Pfam" id="PF13579">
    <property type="entry name" value="Glyco_trans_4_4"/>
    <property type="match status" value="1"/>
</dbReference>
<accession>A0A3L6ZLH2</accession>
<dbReference type="PANTHER" id="PTHR45947:SF3">
    <property type="entry name" value="SULFOQUINOVOSYL TRANSFERASE SQD2"/>
    <property type="match status" value="1"/>
</dbReference>
<feature type="domain" description="Glycosyl transferase family 1" evidence="5">
    <location>
        <begin position="190"/>
        <end position="346"/>
    </location>
</feature>
<dbReference type="RefSeq" id="WP_121673796.1">
    <property type="nucleotide sequence ID" value="NZ_BMXM01000003.1"/>
</dbReference>
<evidence type="ECO:0000259" key="6">
    <source>
        <dbReference type="Pfam" id="PF13579"/>
    </source>
</evidence>
<feature type="domain" description="Glycosyltransferase subfamily 4-like N-terminal" evidence="6">
    <location>
        <begin position="17"/>
        <end position="171"/>
    </location>
</feature>
<dbReference type="PANTHER" id="PTHR45947">
    <property type="entry name" value="SULFOQUINOVOSYL TRANSFERASE SQD2"/>
    <property type="match status" value="1"/>
</dbReference>
<dbReference type="InterPro" id="IPR028098">
    <property type="entry name" value="Glyco_trans_4-like_N"/>
</dbReference>
<feature type="region of interest" description="Disordered" evidence="4">
    <location>
        <begin position="335"/>
        <end position="354"/>
    </location>
</feature>
<feature type="compositionally biased region" description="Basic and acidic residues" evidence="4">
    <location>
        <begin position="340"/>
        <end position="353"/>
    </location>
</feature>
<evidence type="ECO:0000256" key="1">
    <source>
        <dbReference type="ARBA" id="ARBA00021292"/>
    </source>
</evidence>
<gene>
    <name evidence="7" type="ORF">D9V29_13225</name>
</gene>
<dbReference type="InterPro" id="IPR001296">
    <property type="entry name" value="Glyco_trans_1"/>
</dbReference>
<dbReference type="Pfam" id="PF00534">
    <property type="entry name" value="Glycos_transf_1"/>
    <property type="match status" value="1"/>
</dbReference>
<dbReference type="AlphaFoldDB" id="A0A3L6ZLH2"/>
<keyword evidence="8" id="KW-1185">Reference proteome</keyword>
<dbReference type="Gene3D" id="3.40.50.2000">
    <property type="entry name" value="Glycogen Phosphorylase B"/>
    <property type="match status" value="2"/>
</dbReference>
<evidence type="ECO:0000256" key="4">
    <source>
        <dbReference type="SAM" id="MobiDB-lite"/>
    </source>
</evidence>
<evidence type="ECO:0000313" key="7">
    <source>
        <dbReference type="EMBL" id="RLP68678.1"/>
    </source>
</evidence>
<organism evidence="7 8">
    <name type="scientific">Mycetocola manganoxydans</name>
    <dbReference type="NCBI Taxonomy" id="699879"/>
    <lineage>
        <taxon>Bacteria</taxon>
        <taxon>Bacillati</taxon>
        <taxon>Actinomycetota</taxon>
        <taxon>Actinomycetes</taxon>
        <taxon>Micrococcales</taxon>
        <taxon>Microbacteriaceae</taxon>
        <taxon>Mycetocola</taxon>
    </lineage>
</organism>
<evidence type="ECO:0000259" key="5">
    <source>
        <dbReference type="Pfam" id="PF00534"/>
    </source>
</evidence>
<keyword evidence="2" id="KW-0328">Glycosyltransferase</keyword>
<dbReference type="Proteomes" id="UP000270299">
    <property type="component" value="Unassembled WGS sequence"/>
</dbReference>
<dbReference type="GO" id="GO:0016758">
    <property type="term" value="F:hexosyltransferase activity"/>
    <property type="evidence" value="ECO:0007669"/>
    <property type="project" value="TreeGrafter"/>
</dbReference>
<comment type="caution">
    <text evidence="7">The sequence shown here is derived from an EMBL/GenBank/DDBJ whole genome shotgun (WGS) entry which is preliminary data.</text>
</comment>
<name>A0A3L6ZLH2_9MICO</name>